<dbReference type="InterPro" id="IPR003593">
    <property type="entry name" value="AAA+_ATPase"/>
</dbReference>
<dbReference type="GO" id="GO:0140359">
    <property type="term" value="F:ABC-type transporter activity"/>
    <property type="evidence" value="ECO:0007669"/>
    <property type="project" value="InterPro"/>
</dbReference>
<evidence type="ECO:0000256" key="7">
    <source>
        <dbReference type="SAM" id="Phobius"/>
    </source>
</evidence>
<dbReference type="GO" id="GO:0005524">
    <property type="term" value="F:ATP binding"/>
    <property type="evidence" value="ECO:0007669"/>
    <property type="project" value="UniProtKB-KW"/>
</dbReference>
<dbReference type="Gene3D" id="1.20.1560.10">
    <property type="entry name" value="ABC transporter type 1, transmembrane domain"/>
    <property type="match status" value="1"/>
</dbReference>
<sequence length="581" mass="61248">MQAHDASHQEPLTPKRWLKELAAGERRRLTLATLAGLGVGLCTIVQMVLLAIIIDRLLTGAPEAPVGVLFVALIGVLGLRALAQWAQETTAQAASLAIRARARTALLDQLTALGPVRLSSRHSAGLGSQLVEQVEALDGYFARFLPQLRLATALPLVIFAIVLGLDWLAAIFLLLAAPLIPLFMALVGMGAQRLNQAQFAAVTRLSGHFLDRVRGITTLQLFGRTATAAGEVFGAADDYRARSMKTLRIAFLSSAVLEFFASVAIAVIAIYVGFGLLGYIAYGPSPSLTLFSGLTILLLAPEFFQPLRSLSQHYHDRAAALGAAEALVGILNETPPEASRTRPAASAAHSAADSAVDSAADSAADRAHGDAAVRLTDVCVEHVGRGQVLGPVSLEVSRGEVIALVGPSGAGKSTLLQLIAGFVAPSHGRVEMTSDVRPAWMDQRPLVIQGTIADNLRLADTQASDERMREALKRAGLAGLLSRLPEGLETPIGERGAGLSGGQAQRLALARVFLSDASLVLLDEPTASLDEDSEAEVAASLARLVEEGRTLVIATHHPALMSMADRVVRIQAGQRVEEAMA</sequence>
<dbReference type="InterPro" id="IPR017871">
    <property type="entry name" value="ABC_transporter-like_CS"/>
</dbReference>
<keyword evidence="4 10" id="KW-0067">ATP-binding</keyword>
<dbReference type="PANTHER" id="PTHR24221">
    <property type="entry name" value="ATP-BINDING CASSETTE SUB-FAMILY B"/>
    <property type="match status" value="1"/>
</dbReference>
<dbReference type="SUPFAM" id="SSF52540">
    <property type="entry name" value="P-loop containing nucleoside triphosphate hydrolases"/>
    <property type="match status" value="1"/>
</dbReference>
<feature type="domain" description="ABC transporter" evidence="8">
    <location>
        <begin position="373"/>
        <end position="581"/>
    </location>
</feature>
<dbReference type="PROSITE" id="PS00211">
    <property type="entry name" value="ABC_TRANSPORTER_1"/>
    <property type="match status" value="1"/>
</dbReference>
<evidence type="ECO:0000259" key="9">
    <source>
        <dbReference type="PROSITE" id="PS50929"/>
    </source>
</evidence>
<dbReference type="AlphaFoldDB" id="A0A328XS42"/>
<feature type="transmembrane region" description="Helical" evidence="7">
    <location>
        <begin position="249"/>
        <end position="282"/>
    </location>
</feature>
<dbReference type="OrthoDB" id="9806127at2"/>
<comment type="subcellular location">
    <subcellularLocation>
        <location evidence="1">Cell membrane</location>
        <topology evidence="1">Multi-pass membrane protein</topology>
    </subcellularLocation>
</comment>
<dbReference type="GO" id="GO:0034040">
    <property type="term" value="F:ATPase-coupled lipid transmembrane transporter activity"/>
    <property type="evidence" value="ECO:0007669"/>
    <property type="project" value="TreeGrafter"/>
</dbReference>
<dbReference type="Pfam" id="PF00005">
    <property type="entry name" value="ABC_tran"/>
    <property type="match status" value="1"/>
</dbReference>
<dbReference type="InterPro" id="IPR036640">
    <property type="entry name" value="ABC1_TM_sf"/>
</dbReference>
<evidence type="ECO:0000256" key="5">
    <source>
        <dbReference type="ARBA" id="ARBA00022989"/>
    </source>
</evidence>
<feature type="transmembrane region" description="Helical" evidence="7">
    <location>
        <begin position="171"/>
        <end position="191"/>
    </location>
</feature>
<evidence type="ECO:0000256" key="6">
    <source>
        <dbReference type="ARBA" id="ARBA00023136"/>
    </source>
</evidence>
<feature type="domain" description="ABC transmembrane type-1" evidence="9">
    <location>
        <begin position="31"/>
        <end position="319"/>
    </location>
</feature>
<feature type="transmembrane region" description="Helical" evidence="7">
    <location>
        <begin position="66"/>
        <end position="83"/>
    </location>
</feature>
<keyword evidence="6 7" id="KW-0472">Membrane</keyword>
<dbReference type="PROSITE" id="PS50893">
    <property type="entry name" value="ABC_TRANSPORTER_2"/>
    <property type="match status" value="1"/>
</dbReference>
<dbReference type="InterPro" id="IPR011527">
    <property type="entry name" value="ABC1_TM_dom"/>
</dbReference>
<organism evidence="10 11">
    <name type="scientific">Onishia taeanensis</name>
    <dbReference type="NCBI Taxonomy" id="284577"/>
    <lineage>
        <taxon>Bacteria</taxon>
        <taxon>Pseudomonadati</taxon>
        <taxon>Pseudomonadota</taxon>
        <taxon>Gammaproteobacteria</taxon>
        <taxon>Oceanospirillales</taxon>
        <taxon>Halomonadaceae</taxon>
        <taxon>Onishia</taxon>
    </lineage>
</organism>
<proteinExistence type="predicted"/>
<feature type="transmembrane region" description="Helical" evidence="7">
    <location>
        <begin position="148"/>
        <end position="165"/>
    </location>
</feature>
<keyword evidence="5 7" id="KW-1133">Transmembrane helix</keyword>
<evidence type="ECO:0000259" key="8">
    <source>
        <dbReference type="PROSITE" id="PS50893"/>
    </source>
</evidence>
<dbReference type="PANTHER" id="PTHR24221:SF261">
    <property type="entry name" value="GLUTATHIONE_L-CYSTEINE TRANSPORT SYSTEM ATP-BINDING_PERMEASE PROTEIN CYDD"/>
    <property type="match status" value="1"/>
</dbReference>
<evidence type="ECO:0000313" key="10">
    <source>
        <dbReference type="EMBL" id="RAR61489.1"/>
    </source>
</evidence>
<dbReference type="CDD" id="cd18584">
    <property type="entry name" value="ABC_6TM_AarD_CydD"/>
    <property type="match status" value="1"/>
</dbReference>
<dbReference type="SMART" id="SM00382">
    <property type="entry name" value="AAA"/>
    <property type="match status" value="1"/>
</dbReference>
<accession>A0A328XS42</accession>
<dbReference type="EMBL" id="QLSX01000005">
    <property type="protein sequence ID" value="RAR61489.1"/>
    <property type="molecule type" value="Genomic_DNA"/>
</dbReference>
<comment type="caution">
    <text evidence="10">The sequence shown here is derived from an EMBL/GenBank/DDBJ whole genome shotgun (WGS) entry which is preliminary data.</text>
</comment>
<name>A0A328XS42_9GAMM</name>
<evidence type="ECO:0000256" key="2">
    <source>
        <dbReference type="ARBA" id="ARBA00022692"/>
    </source>
</evidence>
<reference evidence="10 11" key="1">
    <citation type="submission" date="2018-06" db="EMBL/GenBank/DDBJ databases">
        <title>Comparative analysis of microorganisms from saline springs in Andes Mountain Range, Colombia.</title>
        <authorList>
            <person name="Rubin E."/>
        </authorList>
    </citation>
    <scope>NUCLEOTIDE SEQUENCE [LARGE SCALE GENOMIC DNA]</scope>
    <source>
        <strain evidence="10 11">USBA-857</strain>
    </source>
</reference>
<dbReference type="InterPro" id="IPR039421">
    <property type="entry name" value="Type_1_exporter"/>
</dbReference>
<keyword evidence="3" id="KW-0547">Nucleotide-binding</keyword>
<dbReference type="PROSITE" id="PS50929">
    <property type="entry name" value="ABC_TM1F"/>
    <property type="match status" value="1"/>
</dbReference>
<dbReference type="Pfam" id="PF00664">
    <property type="entry name" value="ABC_membrane"/>
    <property type="match status" value="1"/>
</dbReference>
<evidence type="ECO:0000313" key="11">
    <source>
        <dbReference type="Proteomes" id="UP000249700"/>
    </source>
</evidence>
<keyword evidence="2 7" id="KW-0812">Transmembrane</keyword>
<dbReference type="Gene3D" id="3.40.50.300">
    <property type="entry name" value="P-loop containing nucleotide triphosphate hydrolases"/>
    <property type="match status" value="1"/>
</dbReference>
<dbReference type="RefSeq" id="WP_112054835.1">
    <property type="nucleotide sequence ID" value="NZ_QLSX01000005.1"/>
</dbReference>
<dbReference type="InterPro" id="IPR014216">
    <property type="entry name" value="ABC_transptr_CydD"/>
</dbReference>
<dbReference type="InterPro" id="IPR027417">
    <property type="entry name" value="P-loop_NTPase"/>
</dbReference>
<evidence type="ECO:0000256" key="3">
    <source>
        <dbReference type="ARBA" id="ARBA00022741"/>
    </source>
</evidence>
<dbReference type="GO" id="GO:0042883">
    <property type="term" value="P:cysteine transport"/>
    <property type="evidence" value="ECO:0007669"/>
    <property type="project" value="InterPro"/>
</dbReference>
<evidence type="ECO:0000256" key="1">
    <source>
        <dbReference type="ARBA" id="ARBA00004651"/>
    </source>
</evidence>
<dbReference type="NCBIfam" id="TIGR02857">
    <property type="entry name" value="CydD"/>
    <property type="match status" value="1"/>
</dbReference>
<dbReference type="SUPFAM" id="SSF90123">
    <property type="entry name" value="ABC transporter transmembrane region"/>
    <property type="match status" value="1"/>
</dbReference>
<dbReference type="InterPro" id="IPR003439">
    <property type="entry name" value="ABC_transporter-like_ATP-bd"/>
</dbReference>
<protein>
    <submittedName>
        <fullName evidence="10">ATP-binding cassette subfamily C protein CydD</fullName>
    </submittedName>
</protein>
<evidence type="ECO:0000256" key="4">
    <source>
        <dbReference type="ARBA" id="ARBA00022840"/>
    </source>
</evidence>
<feature type="transmembrane region" description="Helical" evidence="7">
    <location>
        <begin position="29"/>
        <end position="54"/>
    </location>
</feature>
<dbReference type="GO" id="GO:0016887">
    <property type="term" value="F:ATP hydrolysis activity"/>
    <property type="evidence" value="ECO:0007669"/>
    <property type="project" value="InterPro"/>
</dbReference>
<dbReference type="Proteomes" id="UP000249700">
    <property type="component" value="Unassembled WGS sequence"/>
</dbReference>
<dbReference type="GO" id="GO:0005886">
    <property type="term" value="C:plasma membrane"/>
    <property type="evidence" value="ECO:0007669"/>
    <property type="project" value="UniProtKB-SubCell"/>
</dbReference>
<gene>
    <name evidence="10" type="ORF">BCL93_10586</name>
</gene>